<feature type="region of interest" description="Disordered" evidence="1">
    <location>
        <begin position="136"/>
        <end position="159"/>
    </location>
</feature>
<name>A0A821I2D4_9BILA</name>
<evidence type="ECO:0000313" key="3">
    <source>
        <dbReference type="Proteomes" id="UP000663873"/>
    </source>
</evidence>
<sequence>MDWSSNSIYQSNNPNQIIRNMARELEESTVGPLKNSLLLQTNKQTSHHDPMPWLPTPPHLNQSSIINGNYSFQSPDYNCSNSNLKRNQLSTGIDESYHLFQAYEQPIQNDNLQKPMIIDKQHCMTPVQYSMNSIQQTPSYQQHSLPSLDLHTSSSSSFGKDSSALYLTKTNKY</sequence>
<proteinExistence type="predicted"/>
<evidence type="ECO:0000313" key="2">
    <source>
        <dbReference type="EMBL" id="CAF4694147.1"/>
    </source>
</evidence>
<reference evidence="2" key="1">
    <citation type="submission" date="2021-02" db="EMBL/GenBank/DDBJ databases">
        <authorList>
            <person name="Nowell W R."/>
        </authorList>
    </citation>
    <scope>NUCLEOTIDE SEQUENCE</scope>
</reference>
<keyword evidence="3" id="KW-1185">Reference proteome</keyword>
<feature type="compositionally biased region" description="Low complexity" evidence="1">
    <location>
        <begin position="144"/>
        <end position="159"/>
    </location>
</feature>
<feature type="non-terminal residue" evidence="2">
    <location>
        <position position="1"/>
    </location>
</feature>
<dbReference type="EMBL" id="CAJOBP010034076">
    <property type="protein sequence ID" value="CAF4694147.1"/>
    <property type="molecule type" value="Genomic_DNA"/>
</dbReference>
<comment type="caution">
    <text evidence="2">The sequence shown here is derived from an EMBL/GenBank/DDBJ whole genome shotgun (WGS) entry which is preliminary data.</text>
</comment>
<organism evidence="2 3">
    <name type="scientific">Rotaria socialis</name>
    <dbReference type="NCBI Taxonomy" id="392032"/>
    <lineage>
        <taxon>Eukaryota</taxon>
        <taxon>Metazoa</taxon>
        <taxon>Spiralia</taxon>
        <taxon>Gnathifera</taxon>
        <taxon>Rotifera</taxon>
        <taxon>Eurotatoria</taxon>
        <taxon>Bdelloidea</taxon>
        <taxon>Philodinida</taxon>
        <taxon>Philodinidae</taxon>
        <taxon>Rotaria</taxon>
    </lineage>
</organism>
<dbReference type="AlphaFoldDB" id="A0A821I2D4"/>
<accession>A0A821I2D4</accession>
<evidence type="ECO:0000256" key="1">
    <source>
        <dbReference type="SAM" id="MobiDB-lite"/>
    </source>
</evidence>
<dbReference type="Proteomes" id="UP000663873">
    <property type="component" value="Unassembled WGS sequence"/>
</dbReference>
<gene>
    <name evidence="2" type="ORF">UJA718_LOCUS35903</name>
</gene>
<protein>
    <submittedName>
        <fullName evidence="2">Uncharacterized protein</fullName>
    </submittedName>
</protein>